<comment type="caution">
    <text evidence="2">The sequence shown here is derived from an EMBL/GenBank/DDBJ whole genome shotgun (WGS) entry which is preliminary data.</text>
</comment>
<feature type="region of interest" description="Disordered" evidence="1">
    <location>
        <begin position="22"/>
        <end position="68"/>
    </location>
</feature>
<gene>
    <name evidence="2" type="ORF">M8523_10955</name>
</gene>
<name>A0AA42CJW4_9HYPH</name>
<accession>A0AA42CJW4</accession>
<dbReference type="RefSeq" id="WP_282584907.1">
    <property type="nucleotide sequence ID" value="NZ_JAMOIM010000006.1"/>
</dbReference>
<sequence>MMRPIGLYLTEFRPGMPSALLSDVSDTEEPDPFAIDLPFGADEDGLSFGTEAPSDLSEPEPEPDDPAILPETVAPIDMSATIEALQAEHAAALAEARQHWAEQEGVALATLIASKFAELETRLAEALAPLLEPFLSKATQIKMLDQLRGSLDTLLSGHPPQGAIMVSGPDDLIEAIRQAYPGQPALAFEAAHAPDVTITMGDTRIRSQLRSWARKLDTALGAR</sequence>
<reference evidence="2" key="1">
    <citation type="submission" date="2022-05" db="EMBL/GenBank/DDBJ databases">
        <authorList>
            <person name="Pankratov T."/>
        </authorList>
    </citation>
    <scope>NUCLEOTIDE SEQUENCE</scope>
    <source>
        <strain evidence="2">BP6-180914</strain>
    </source>
</reference>
<keyword evidence="3" id="KW-1185">Reference proteome</keyword>
<dbReference type="EMBL" id="JAMOIM010000006">
    <property type="protein sequence ID" value="MCW6508536.1"/>
    <property type="molecule type" value="Genomic_DNA"/>
</dbReference>
<proteinExistence type="predicted"/>
<evidence type="ECO:0000313" key="2">
    <source>
        <dbReference type="EMBL" id="MCW6508536.1"/>
    </source>
</evidence>
<organism evidence="2 3">
    <name type="scientific">Lichenifustis flavocetrariae</name>
    <dbReference type="NCBI Taxonomy" id="2949735"/>
    <lineage>
        <taxon>Bacteria</taxon>
        <taxon>Pseudomonadati</taxon>
        <taxon>Pseudomonadota</taxon>
        <taxon>Alphaproteobacteria</taxon>
        <taxon>Hyphomicrobiales</taxon>
        <taxon>Lichenihabitantaceae</taxon>
        <taxon>Lichenifustis</taxon>
    </lineage>
</organism>
<evidence type="ECO:0000313" key="3">
    <source>
        <dbReference type="Proteomes" id="UP001165667"/>
    </source>
</evidence>
<evidence type="ECO:0000256" key="1">
    <source>
        <dbReference type="SAM" id="MobiDB-lite"/>
    </source>
</evidence>
<dbReference type="Proteomes" id="UP001165667">
    <property type="component" value="Unassembled WGS sequence"/>
</dbReference>
<protein>
    <submittedName>
        <fullName evidence="2">Uncharacterized protein</fullName>
    </submittedName>
</protein>
<dbReference type="AlphaFoldDB" id="A0AA42CJW4"/>